<dbReference type="AlphaFoldDB" id="A0A383B1B2"/>
<proteinExistence type="predicted"/>
<dbReference type="EMBL" id="UINC01196593">
    <property type="protein sequence ID" value="SVE13661.1"/>
    <property type="molecule type" value="Genomic_DNA"/>
</dbReference>
<feature type="non-terminal residue" evidence="1">
    <location>
        <position position="107"/>
    </location>
</feature>
<reference evidence="1" key="1">
    <citation type="submission" date="2018-05" db="EMBL/GenBank/DDBJ databases">
        <authorList>
            <person name="Lanie J.A."/>
            <person name="Ng W.-L."/>
            <person name="Kazmierczak K.M."/>
            <person name="Andrzejewski T.M."/>
            <person name="Davidsen T.M."/>
            <person name="Wayne K.J."/>
            <person name="Tettelin H."/>
            <person name="Glass J.I."/>
            <person name="Rusch D."/>
            <person name="Podicherti R."/>
            <person name="Tsui H.-C.T."/>
            <person name="Winkler M.E."/>
        </authorList>
    </citation>
    <scope>NUCLEOTIDE SEQUENCE</scope>
</reference>
<evidence type="ECO:0008006" key="2">
    <source>
        <dbReference type="Google" id="ProtNLM"/>
    </source>
</evidence>
<accession>A0A383B1B2</accession>
<protein>
    <recommendedName>
        <fullName evidence="2">Lipoprotein SmpA/OmlA domain-containing protein</fullName>
    </recommendedName>
</protein>
<name>A0A383B1B2_9ZZZZ</name>
<organism evidence="1">
    <name type="scientific">marine metagenome</name>
    <dbReference type="NCBI Taxonomy" id="408172"/>
    <lineage>
        <taxon>unclassified sequences</taxon>
        <taxon>metagenomes</taxon>
        <taxon>ecological metagenomes</taxon>
    </lineage>
</organism>
<evidence type="ECO:0000313" key="1">
    <source>
        <dbReference type="EMBL" id="SVE13661.1"/>
    </source>
</evidence>
<sequence>MCGFGYSGKSAERWIDYDVLSKITIGLSQKDIETTLGEPLLVLGDNDGEENVVYLYYNYHVKSYLSKDGQRDSINERSTLIKFTFENDMLSSWEEDNLTLNMAHSKK</sequence>
<gene>
    <name evidence="1" type="ORF">METZ01_LOCUS466515</name>
</gene>